<dbReference type="InterPro" id="IPR029063">
    <property type="entry name" value="SAM-dependent_MTases_sf"/>
</dbReference>
<feature type="region of interest" description="Disordered" evidence="1">
    <location>
        <begin position="60"/>
        <end position="84"/>
    </location>
</feature>
<evidence type="ECO:0000313" key="4">
    <source>
        <dbReference type="Proteomes" id="UP000268093"/>
    </source>
</evidence>
<dbReference type="InterPro" id="IPR041698">
    <property type="entry name" value="Methyltransf_25"/>
</dbReference>
<dbReference type="AlphaFoldDB" id="A0A433DIG5"/>
<keyword evidence="3" id="KW-0489">Methyltransferase</keyword>
<organism evidence="3 4">
    <name type="scientific">Jimgerdemannia flammicorona</name>
    <dbReference type="NCBI Taxonomy" id="994334"/>
    <lineage>
        <taxon>Eukaryota</taxon>
        <taxon>Fungi</taxon>
        <taxon>Fungi incertae sedis</taxon>
        <taxon>Mucoromycota</taxon>
        <taxon>Mucoromycotina</taxon>
        <taxon>Endogonomycetes</taxon>
        <taxon>Endogonales</taxon>
        <taxon>Endogonaceae</taxon>
        <taxon>Jimgerdemannia</taxon>
    </lineage>
</organism>
<dbReference type="OrthoDB" id="2013972at2759"/>
<dbReference type="SUPFAM" id="SSF53335">
    <property type="entry name" value="S-adenosyl-L-methionine-dependent methyltransferases"/>
    <property type="match status" value="1"/>
</dbReference>
<dbReference type="Pfam" id="PF13649">
    <property type="entry name" value="Methyltransf_25"/>
    <property type="match status" value="1"/>
</dbReference>
<dbReference type="EMBL" id="RBNI01001268">
    <property type="protein sequence ID" value="RUP50662.1"/>
    <property type="molecule type" value="Genomic_DNA"/>
</dbReference>
<keyword evidence="4" id="KW-1185">Reference proteome</keyword>
<feature type="compositionally biased region" description="Basic and acidic residues" evidence="1">
    <location>
        <begin position="64"/>
        <end position="76"/>
    </location>
</feature>
<feature type="domain" description="Methyltransferase" evidence="2">
    <location>
        <begin position="168"/>
        <end position="259"/>
    </location>
</feature>
<evidence type="ECO:0000313" key="3">
    <source>
        <dbReference type="EMBL" id="RUP50662.1"/>
    </source>
</evidence>
<protein>
    <submittedName>
        <fullName evidence="3">S-adenosyl-L-methionine-dependent methyltransferase</fullName>
    </submittedName>
</protein>
<keyword evidence="3" id="KW-0808">Transferase</keyword>
<sequence length="388" mass="44427">MTHFGWDWPWEFGDRFIPREVHTSQRTTRRHYRTLCTIRASRGIMSNLFVALRKVFRSKSSPRLPEDPSRRVHSESRSSATKSTDVITAMNSTDMTVMEESGTASTTSHFRWMDGRRFNVTSGIHYVMPNDATESDRMMLEHFMLREMFQGRNFHAPIGKALKAGIKVLDFGCGPGTWSLEMATDYPNSQFIGIDIADGFPESIRPINCEFRIVNVRHQLPFEDMSFDYIFIRNMAFTIAQTDLPEVFQEIFRILRPGGVVEMVEMDIEQKRRGPQSKMGNSRMIHGLQARGIDVYLARTLDSFLAENGFSNPQTNFGSIPIGWGGKLGEAMQQNIELSMAALKTFYTSALNYTNEQFDALVEAMKVENVQYESYSNYHYAFASRPLS</sequence>
<evidence type="ECO:0000256" key="1">
    <source>
        <dbReference type="SAM" id="MobiDB-lite"/>
    </source>
</evidence>
<evidence type="ECO:0000259" key="2">
    <source>
        <dbReference type="Pfam" id="PF13649"/>
    </source>
</evidence>
<accession>A0A433DIG5</accession>
<dbReference type="CDD" id="cd02440">
    <property type="entry name" value="AdoMet_MTases"/>
    <property type="match status" value="1"/>
</dbReference>
<dbReference type="PANTHER" id="PTHR43591:SF24">
    <property type="entry name" value="2-METHOXY-6-POLYPRENYL-1,4-BENZOQUINOL METHYLASE, MITOCHONDRIAL"/>
    <property type="match status" value="1"/>
</dbReference>
<gene>
    <name evidence="3" type="ORF">BC936DRAFT_138203</name>
</gene>
<reference evidence="3 4" key="1">
    <citation type="journal article" date="2018" name="New Phytol.">
        <title>Phylogenomics of Endogonaceae and evolution of mycorrhizas within Mucoromycota.</title>
        <authorList>
            <person name="Chang Y."/>
            <person name="Desiro A."/>
            <person name="Na H."/>
            <person name="Sandor L."/>
            <person name="Lipzen A."/>
            <person name="Clum A."/>
            <person name="Barry K."/>
            <person name="Grigoriev I.V."/>
            <person name="Martin F.M."/>
            <person name="Stajich J.E."/>
            <person name="Smith M.E."/>
            <person name="Bonito G."/>
            <person name="Spatafora J.W."/>
        </authorList>
    </citation>
    <scope>NUCLEOTIDE SEQUENCE [LARGE SCALE GENOMIC DNA]</scope>
    <source>
        <strain evidence="3 4">GMNB39</strain>
    </source>
</reference>
<dbReference type="Gene3D" id="3.40.50.150">
    <property type="entry name" value="Vaccinia Virus protein VP39"/>
    <property type="match status" value="1"/>
</dbReference>
<dbReference type="PANTHER" id="PTHR43591">
    <property type="entry name" value="METHYLTRANSFERASE"/>
    <property type="match status" value="1"/>
</dbReference>
<name>A0A433DIG5_9FUNG</name>
<dbReference type="GO" id="GO:0032259">
    <property type="term" value="P:methylation"/>
    <property type="evidence" value="ECO:0007669"/>
    <property type="project" value="UniProtKB-KW"/>
</dbReference>
<dbReference type="GO" id="GO:0008168">
    <property type="term" value="F:methyltransferase activity"/>
    <property type="evidence" value="ECO:0007669"/>
    <property type="project" value="UniProtKB-KW"/>
</dbReference>
<comment type="caution">
    <text evidence="3">The sequence shown here is derived from an EMBL/GenBank/DDBJ whole genome shotgun (WGS) entry which is preliminary data.</text>
</comment>
<dbReference type="Proteomes" id="UP000268093">
    <property type="component" value="Unassembled WGS sequence"/>
</dbReference>
<proteinExistence type="predicted"/>